<organism evidence="2 3">
    <name type="scientific">Micromonospora sonchi</name>
    <dbReference type="NCBI Taxonomy" id="1763543"/>
    <lineage>
        <taxon>Bacteria</taxon>
        <taxon>Bacillati</taxon>
        <taxon>Actinomycetota</taxon>
        <taxon>Actinomycetes</taxon>
        <taxon>Micromonosporales</taxon>
        <taxon>Micromonosporaceae</taxon>
        <taxon>Micromonospora</taxon>
    </lineage>
</organism>
<comment type="caution">
    <text evidence="2">The sequence shown here is derived from an EMBL/GenBank/DDBJ whole genome shotgun (WGS) entry which is preliminary data.</text>
</comment>
<evidence type="ECO:0000313" key="3">
    <source>
        <dbReference type="Proteomes" id="UP000608890"/>
    </source>
</evidence>
<dbReference type="Proteomes" id="UP000608890">
    <property type="component" value="Unassembled WGS sequence"/>
</dbReference>
<evidence type="ECO:0000256" key="1">
    <source>
        <dbReference type="SAM" id="SignalP"/>
    </source>
</evidence>
<reference evidence="2" key="2">
    <citation type="submission" date="2020-09" db="EMBL/GenBank/DDBJ databases">
        <authorList>
            <person name="Sun Q."/>
            <person name="Zhou Y."/>
        </authorList>
    </citation>
    <scope>NUCLEOTIDE SEQUENCE</scope>
    <source>
        <strain evidence="2">CGMCC 4.7312</strain>
    </source>
</reference>
<sequence>MRPLTDRLRHKLNRTFTRGGVLLAAAMVAVFALPSAAMAAEDNYYKSCESDMVSCQTGVKVGLPQGECMTTSLAYAYTSVCIDYDGDYVYVKDGKADGYAAMALVYSANGVNTRLCRNNHGNGTWAKCNFNWAEAGRHAVSAGYKEQFHILRLDYLWEWYGK</sequence>
<gene>
    <name evidence="2" type="ORF">GCM10011608_43670</name>
</gene>
<dbReference type="EMBL" id="BMNB01000023">
    <property type="protein sequence ID" value="GGM53988.1"/>
    <property type="molecule type" value="Genomic_DNA"/>
</dbReference>
<name>A0A917U3E5_9ACTN</name>
<keyword evidence="3" id="KW-1185">Reference proteome</keyword>
<protein>
    <submittedName>
        <fullName evidence="2">Uncharacterized protein</fullName>
    </submittedName>
</protein>
<accession>A0A917U3E5</accession>
<feature type="chain" id="PRO_5037203157" evidence="1">
    <location>
        <begin position="40"/>
        <end position="162"/>
    </location>
</feature>
<proteinExistence type="predicted"/>
<dbReference type="AlphaFoldDB" id="A0A917U3E5"/>
<reference evidence="2" key="1">
    <citation type="journal article" date="2014" name="Int. J. Syst. Evol. Microbiol.">
        <title>Complete genome sequence of Corynebacterium casei LMG S-19264T (=DSM 44701T), isolated from a smear-ripened cheese.</title>
        <authorList>
            <consortium name="US DOE Joint Genome Institute (JGI-PGF)"/>
            <person name="Walter F."/>
            <person name="Albersmeier A."/>
            <person name="Kalinowski J."/>
            <person name="Ruckert C."/>
        </authorList>
    </citation>
    <scope>NUCLEOTIDE SEQUENCE</scope>
    <source>
        <strain evidence="2">CGMCC 4.7312</strain>
    </source>
</reference>
<feature type="signal peptide" evidence="1">
    <location>
        <begin position="1"/>
        <end position="39"/>
    </location>
</feature>
<evidence type="ECO:0000313" key="2">
    <source>
        <dbReference type="EMBL" id="GGM53988.1"/>
    </source>
</evidence>
<keyword evidence="1" id="KW-0732">Signal</keyword>